<dbReference type="STRING" id="104663.SAMN04488121_101749"/>
<evidence type="ECO:0000313" key="2">
    <source>
        <dbReference type="EMBL" id="SDF08737.1"/>
    </source>
</evidence>
<dbReference type="InterPro" id="IPR006750">
    <property type="entry name" value="YdcZ"/>
</dbReference>
<dbReference type="OrthoDB" id="9097160at2"/>
<evidence type="ECO:0000313" key="3">
    <source>
        <dbReference type="Proteomes" id="UP000199045"/>
    </source>
</evidence>
<dbReference type="EMBL" id="FNBN01000001">
    <property type="protein sequence ID" value="SDF08737.1"/>
    <property type="molecule type" value="Genomic_DNA"/>
</dbReference>
<dbReference type="PANTHER" id="PTHR34821">
    <property type="entry name" value="INNER MEMBRANE PROTEIN YDCZ"/>
    <property type="match status" value="1"/>
</dbReference>
<organism evidence="2 3">
    <name type="scientific">Chitinophaga filiformis</name>
    <name type="common">Myxococcus filiformis</name>
    <name type="synonym">Flexibacter filiformis</name>
    <dbReference type="NCBI Taxonomy" id="104663"/>
    <lineage>
        <taxon>Bacteria</taxon>
        <taxon>Pseudomonadati</taxon>
        <taxon>Bacteroidota</taxon>
        <taxon>Chitinophagia</taxon>
        <taxon>Chitinophagales</taxon>
        <taxon>Chitinophagaceae</taxon>
        <taxon>Chitinophaga</taxon>
    </lineage>
</organism>
<gene>
    <name evidence="2" type="ORF">SAMN04488121_101749</name>
</gene>
<dbReference type="Pfam" id="PF04657">
    <property type="entry name" value="DMT_YdcZ"/>
    <property type="match status" value="1"/>
</dbReference>
<keyword evidence="1" id="KW-0812">Transmembrane</keyword>
<proteinExistence type="predicted"/>
<sequence>MKIAWLFVVFLCGALLPLQGGLNAKLAKSMVSPIYAAMICFIVGALTMAIYVPFTKETFSWQLLKGSAATSVLGGGVIGAAFITISMLALPRLGMALTFGLVVAGQVIISVLLDHFNILVAEQHSMNIWRGLGMLLIIAGVAVVEKF</sequence>
<keyword evidence="1" id="KW-0472">Membrane</keyword>
<feature type="transmembrane region" description="Helical" evidence="1">
    <location>
        <begin position="96"/>
        <end position="116"/>
    </location>
</feature>
<accession>A0A1G7I7K5</accession>
<dbReference type="GO" id="GO:0005886">
    <property type="term" value="C:plasma membrane"/>
    <property type="evidence" value="ECO:0007669"/>
    <property type="project" value="TreeGrafter"/>
</dbReference>
<dbReference type="AlphaFoldDB" id="A0A1G7I7K5"/>
<dbReference type="RefSeq" id="WP_089828870.1">
    <property type="nucleotide sequence ID" value="NZ_FNBN01000001.1"/>
</dbReference>
<feature type="transmembrane region" description="Helical" evidence="1">
    <location>
        <begin position="34"/>
        <end position="54"/>
    </location>
</feature>
<reference evidence="2 3" key="1">
    <citation type="submission" date="2016-10" db="EMBL/GenBank/DDBJ databases">
        <authorList>
            <person name="de Groot N.N."/>
        </authorList>
    </citation>
    <scope>NUCLEOTIDE SEQUENCE [LARGE SCALE GENOMIC DNA]</scope>
    <source>
        <strain evidence="2 3">DSM 527</strain>
    </source>
</reference>
<name>A0A1G7I7K5_CHIFI</name>
<dbReference type="PANTHER" id="PTHR34821:SF2">
    <property type="entry name" value="INNER MEMBRANE PROTEIN YDCZ"/>
    <property type="match status" value="1"/>
</dbReference>
<feature type="transmembrane region" description="Helical" evidence="1">
    <location>
        <begin position="128"/>
        <end position="144"/>
    </location>
</feature>
<feature type="transmembrane region" description="Helical" evidence="1">
    <location>
        <begin position="66"/>
        <end position="90"/>
    </location>
</feature>
<protein>
    <submittedName>
        <fullName evidence="2">Transporter family-2 protein</fullName>
    </submittedName>
</protein>
<evidence type="ECO:0000256" key="1">
    <source>
        <dbReference type="SAM" id="Phobius"/>
    </source>
</evidence>
<keyword evidence="1" id="KW-1133">Transmembrane helix</keyword>
<dbReference type="Proteomes" id="UP000199045">
    <property type="component" value="Unassembled WGS sequence"/>
</dbReference>